<reference evidence="2 3" key="1">
    <citation type="submission" date="2014-04" db="EMBL/GenBank/DDBJ databases">
        <authorList>
            <consortium name="DOE Joint Genome Institute"/>
            <person name="Kuo A."/>
            <person name="Kohler A."/>
            <person name="Costa M.D."/>
            <person name="Nagy L.G."/>
            <person name="Floudas D."/>
            <person name="Copeland A."/>
            <person name="Barry K.W."/>
            <person name="Cichocki N."/>
            <person name="Veneault-Fourrey C."/>
            <person name="LaButti K."/>
            <person name="Lindquist E.A."/>
            <person name="Lipzen A."/>
            <person name="Lundell T."/>
            <person name="Morin E."/>
            <person name="Murat C."/>
            <person name="Sun H."/>
            <person name="Tunlid A."/>
            <person name="Henrissat B."/>
            <person name="Grigoriev I.V."/>
            <person name="Hibbett D.S."/>
            <person name="Martin F."/>
            <person name="Nordberg H.P."/>
            <person name="Cantor M.N."/>
            <person name="Hua S.X."/>
        </authorList>
    </citation>
    <scope>NUCLEOTIDE SEQUENCE [LARGE SCALE GENOMIC DNA]</scope>
    <source>
        <strain evidence="2 3">Marx 270</strain>
    </source>
</reference>
<reference evidence="3" key="2">
    <citation type="submission" date="2015-01" db="EMBL/GenBank/DDBJ databases">
        <title>Evolutionary Origins and Diversification of the Mycorrhizal Mutualists.</title>
        <authorList>
            <consortium name="DOE Joint Genome Institute"/>
            <consortium name="Mycorrhizal Genomics Consortium"/>
            <person name="Kohler A."/>
            <person name="Kuo A."/>
            <person name="Nagy L.G."/>
            <person name="Floudas D."/>
            <person name="Copeland A."/>
            <person name="Barry K.W."/>
            <person name="Cichocki N."/>
            <person name="Veneault-Fourrey C."/>
            <person name="LaButti K."/>
            <person name="Lindquist E.A."/>
            <person name="Lipzen A."/>
            <person name="Lundell T."/>
            <person name="Morin E."/>
            <person name="Murat C."/>
            <person name="Riley R."/>
            <person name="Ohm R."/>
            <person name="Sun H."/>
            <person name="Tunlid A."/>
            <person name="Henrissat B."/>
            <person name="Grigoriev I.V."/>
            <person name="Hibbett D.S."/>
            <person name="Martin F."/>
        </authorList>
    </citation>
    <scope>NUCLEOTIDE SEQUENCE [LARGE SCALE GENOMIC DNA]</scope>
    <source>
        <strain evidence="3">Marx 270</strain>
    </source>
</reference>
<dbReference type="STRING" id="870435.A0A0C3KVL7"/>
<keyword evidence="3" id="KW-1185">Reference proteome</keyword>
<dbReference type="HOGENOM" id="CLU_050877_0_0_1"/>
<organism evidence="2 3">
    <name type="scientific">Pisolithus tinctorius Marx 270</name>
    <dbReference type="NCBI Taxonomy" id="870435"/>
    <lineage>
        <taxon>Eukaryota</taxon>
        <taxon>Fungi</taxon>
        <taxon>Dikarya</taxon>
        <taxon>Basidiomycota</taxon>
        <taxon>Agaricomycotina</taxon>
        <taxon>Agaricomycetes</taxon>
        <taxon>Agaricomycetidae</taxon>
        <taxon>Boletales</taxon>
        <taxon>Sclerodermatineae</taxon>
        <taxon>Pisolithaceae</taxon>
        <taxon>Pisolithus</taxon>
    </lineage>
</organism>
<dbReference type="OrthoDB" id="298344at2759"/>
<dbReference type="InterPro" id="IPR050910">
    <property type="entry name" value="JMJD6_ArgDemeth/LysHydrox"/>
</dbReference>
<dbReference type="Gene3D" id="2.60.120.650">
    <property type="entry name" value="Cupin"/>
    <property type="match status" value="1"/>
</dbReference>
<dbReference type="PROSITE" id="PS51184">
    <property type="entry name" value="JMJC"/>
    <property type="match status" value="1"/>
</dbReference>
<sequence length="486" mass="55199">MADAIPSPRITTRDWSLNDIIESSPNFHRMTRLHYSAPSLRASMSQHEASGTPLIIHGWNRHPHWPKSLFNIEWLRKHGDQNPTVRNVHDWSDSQIPLPDFIEKMRTSSPYATPQEKERLYGKDGDCPAEWTKWLTEGGVIPDEVLFNGSDDFLKFLPESAKVQTLMCYMGIGDTFTPFHKDLCASSGQNLMCYSENGGSSFWFMTKASDAPTVVSHFHKLGHEVDLESHVVTLEELRTAPFDVYIAEQRLGELVLVPPRSCHQVVNSGGITIKTSWSRMSLDGLCVAAYHELPIYHRVCRQEIYKVKSNIYHAMDHYTRVVEQTEPEIELATPASKLKQLIRLFDDVLAQEYTSQHASLAHISNVSDSEPISFDGIHCDFCGADIFQSFFECGKCLPLSSWNSEESRIVLLGDGLVLCPSCYVEGRTCQCGEMQPVQCRVVDELLQRRDRAVKAICRFESLADQELGYFSEHPKWVLSSHQRALF</sequence>
<evidence type="ECO:0000313" key="3">
    <source>
        <dbReference type="Proteomes" id="UP000054217"/>
    </source>
</evidence>
<proteinExistence type="predicted"/>
<evidence type="ECO:0000259" key="1">
    <source>
        <dbReference type="PROSITE" id="PS51184"/>
    </source>
</evidence>
<accession>A0A0C3KVL7</accession>
<dbReference type="SUPFAM" id="SSF51197">
    <property type="entry name" value="Clavaminate synthase-like"/>
    <property type="match status" value="1"/>
</dbReference>
<dbReference type="Proteomes" id="UP000054217">
    <property type="component" value="Unassembled WGS sequence"/>
</dbReference>
<name>A0A0C3KVL7_PISTI</name>
<dbReference type="AlphaFoldDB" id="A0A0C3KVL7"/>
<dbReference type="GO" id="GO:0005737">
    <property type="term" value="C:cytoplasm"/>
    <property type="evidence" value="ECO:0007669"/>
    <property type="project" value="TreeGrafter"/>
</dbReference>
<feature type="domain" description="JmjC" evidence="1">
    <location>
        <begin position="131"/>
        <end position="296"/>
    </location>
</feature>
<gene>
    <name evidence="2" type="ORF">M404DRAFT_122733</name>
</gene>
<dbReference type="EMBL" id="KN831946">
    <property type="protein sequence ID" value="KIO13632.1"/>
    <property type="molecule type" value="Genomic_DNA"/>
</dbReference>
<protein>
    <recommendedName>
        <fullName evidence="1">JmjC domain-containing protein</fullName>
    </recommendedName>
</protein>
<dbReference type="InParanoid" id="A0A0C3KVL7"/>
<dbReference type="InterPro" id="IPR003347">
    <property type="entry name" value="JmjC_dom"/>
</dbReference>
<dbReference type="PANTHER" id="PTHR12480">
    <property type="entry name" value="ARGININE DEMETHYLASE AND LYSYL-HYDROXYLASE JMJD"/>
    <property type="match status" value="1"/>
</dbReference>
<evidence type="ECO:0000313" key="2">
    <source>
        <dbReference type="EMBL" id="KIO13632.1"/>
    </source>
</evidence>
<dbReference type="SMART" id="SM00558">
    <property type="entry name" value="JmjC"/>
    <property type="match status" value="1"/>
</dbReference>
<dbReference type="PANTHER" id="PTHR12480:SF35">
    <property type="entry name" value="TRANSCRIPTION FACTOR JUMONJI, JMJC DOMAIN-CONTAINING PROTEIN"/>
    <property type="match status" value="1"/>
</dbReference>
<dbReference type="Pfam" id="PF02373">
    <property type="entry name" value="JmjC"/>
    <property type="match status" value="1"/>
</dbReference>